<keyword evidence="2" id="KW-0614">Plasmid</keyword>
<accession>A0A345ILG9</accession>
<proteinExistence type="predicted"/>
<dbReference type="InterPro" id="IPR052345">
    <property type="entry name" value="Rad_response_metalloprotease"/>
</dbReference>
<name>A0A345ILG9_9DEIO</name>
<organism evidence="2 3">
    <name type="scientific">Deinococcus wulumuqiensis</name>
    <dbReference type="NCBI Taxonomy" id="980427"/>
    <lineage>
        <taxon>Bacteria</taxon>
        <taxon>Thermotogati</taxon>
        <taxon>Deinococcota</taxon>
        <taxon>Deinococci</taxon>
        <taxon>Deinococcales</taxon>
        <taxon>Deinococcaceae</taxon>
        <taxon>Deinococcus</taxon>
    </lineage>
</organism>
<dbReference type="PANTHER" id="PTHR43236">
    <property type="entry name" value="ANTITOXIN HIGA1"/>
    <property type="match status" value="1"/>
</dbReference>
<evidence type="ECO:0000313" key="2">
    <source>
        <dbReference type="EMBL" id="AXH00542.1"/>
    </source>
</evidence>
<dbReference type="EMBL" id="CP031162">
    <property type="protein sequence ID" value="AXH00542.1"/>
    <property type="molecule type" value="Genomic_DNA"/>
</dbReference>
<evidence type="ECO:0000259" key="1">
    <source>
        <dbReference type="Pfam" id="PF06114"/>
    </source>
</evidence>
<dbReference type="InterPro" id="IPR010359">
    <property type="entry name" value="IrrE_HExxH"/>
</dbReference>
<dbReference type="Proteomes" id="UP000253744">
    <property type="component" value="Plasmid pDrdIV"/>
</dbReference>
<dbReference type="Pfam" id="PF06114">
    <property type="entry name" value="Peptidase_M78"/>
    <property type="match status" value="1"/>
</dbReference>
<dbReference type="PANTHER" id="PTHR43236:SF2">
    <property type="entry name" value="BLL0069 PROTEIN"/>
    <property type="match status" value="1"/>
</dbReference>
<reference evidence="2 3" key="1">
    <citation type="submission" date="2018-07" db="EMBL/GenBank/DDBJ databases">
        <title>Complete Genome and Methylome Analysis of Deinococcus wulumuqiensis NEB 479.</title>
        <authorList>
            <person name="Fomenkov A."/>
            <person name="Luyten Y."/>
            <person name="Vincze T."/>
            <person name="Anton B.P."/>
            <person name="Clark T."/>
            <person name="Roberts R.J."/>
            <person name="Morgan R.D."/>
        </authorList>
    </citation>
    <scope>NUCLEOTIDE SEQUENCE [LARGE SCALE GENOMIC DNA]</scope>
    <source>
        <strain evidence="2 3">NEB 479</strain>
        <plasmid evidence="3">Plasmid pdrdiv</plasmid>
    </source>
</reference>
<protein>
    <submittedName>
        <fullName evidence="2">ImmA/IrrE family metallo-endopeptidase</fullName>
    </submittedName>
</protein>
<dbReference type="Gene3D" id="1.10.10.2910">
    <property type="match status" value="1"/>
</dbReference>
<evidence type="ECO:0000313" key="3">
    <source>
        <dbReference type="Proteomes" id="UP000253744"/>
    </source>
</evidence>
<feature type="domain" description="IrrE N-terminal-like" evidence="1">
    <location>
        <begin position="58"/>
        <end position="152"/>
    </location>
</feature>
<geneLocation type="plasmid" evidence="3">
    <name>pdrdiv</name>
</geneLocation>
<sequence>MIGDHLLWVEKLINECEIREPPLNIYQLILFYDQLEIEFRYFSEKFEGACLTFGPAIEKTIVLNSNFDCRWYRRRFTAAHEFGHALFHDGYDFNLLSKREIKRVEMEANSFAAMLLMPQNLLEKLHSAYGFLSTGMISSIFGVSKKAAKFRLYAYYKAAPNDRKRRRHIDSLEYRLQKDFLYADIPDKVAHWKAIQLAVHGPQMMPFCLRCGRVKIDEYPKVCWGCGKDTTSYIGAPPTTLITPTPEERRASEAKWIELMRPFLPAQKTYHGGSILT</sequence>
<dbReference type="RefSeq" id="WP_114673200.1">
    <property type="nucleotide sequence ID" value="NZ_CP031162.1"/>
</dbReference>
<dbReference type="AlphaFoldDB" id="A0A345ILG9"/>
<dbReference type="KEGG" id="dwu:DVJ83_15290"/>
<gene>
    <name evidence="2" type="ORF">DVJ83_15290</name>
</gene>